<reference evidence="2" key="1">
    <citation type="journal article" date="2023" name="Int. J. Syst. Evol. Microbiol.">
        <title>&lt;i&gt;Holtiella tumoricola&lt;/i&gt; gen. nov. sp. nov., isolated from a human clinical sample.</title>
        <authorList>
            <person name="Allen-Vercoe E."/>
            <person name="Daigneault M.C."/>
            <person name="Vancuren S.J."/>
            <person name="Cochrane K."/>
            <person name="O'Neal L.L."/>
            <person name="Sankaranarayanan K."/>
            <person name="Lawson P.A."/>
        </authorList>
    </citation>
    <scope>NUCLEOTIDE SEQUENCE</scope>
    <source>
        <strain evidence="2">CC70A</strain>
    </source>
</reference>
<evidence type="ECO:0008006" key="4">
    <source>
        <dbReference type="Google" id="ProtNLM"/>
    </source>
</evidence>
<gene>
    <name evidence="2" type="ORF">PBV87_22335</name>
</gene>
<accession>A0AA42DSE5</accession>
<evidence type="ECO:0000256" key="1">
    <source>
        <dbReference type="SAM" id="SignalP"/>
    </source>
</evidence>
<protein>
    <recommendedName>
        <fullName evidence="4">Beta-lactamase-inhibitor-like PepSY-like domain-containing protein</fullName>
    </recommendedName>
</protein>
<comment type="caution">
    <text evidence="2">The sequence shown here is derived from an EMBL/GenBank/DDBJ whole genome shotgun (WGS) entry which is preliminary data.</text>
</comment>
<dbReference type="Proteomes" id="UP001169242">
    <property type="component" value="Unassembled WGS sequence"/>
</dbReference>
<dbReference type="AlphaFoldDB" id="A0AA42DSE5"/>
<dbReference type="EMBL" id="JAQIFT010000074">
    <property type="protein sequence ID" value="MDA3734216.1"/>
    <property type="molecule type" value="Genomic_DNA"/>
</dbReference>
<proteinExistence type="predicted"/>
<organism evidence="2 3">
    <name type="scientific">Holtiella tumoricola</name>
    <dbReference type="NCBI Taxonomy" id="3018743"/>
    <lineage>
        <taxon>Bacteria</taxon>
        <taxon>Bacillati</taxon>
        <taxon>Bacillota</taxon>
        <taxon>Clostridia</taxon>
        <taxon>Lachnospirales</taxon>
        <taxon>Cellulosilyticaceae</taxon>
        <taxon>Holtiella</taxon>
    </lineage>
</organism>
<dbReference type="RefSeq" id="WP_271013800.1">
    <property type="nucleotide sequence ID" value="NZ_JAQIFT010000074.1"/>
</dbReference>
<keyword evidence="1" id="KW-0732">Signal</keyword>
<evidence type="ECO:0000313" key="3">
    <source>
        <dbReference type="Proteomes" id="UP001169242"/>
    </source>
</evidence>
<keyword evidence="3" id="KW-1185">Reference proteome</keyword>
<sequence length="142" mass="16100">MSIKNFCLKTLCIGVIASQSLTLFASAPKVDLNNPLAINYVLEQLEDKLEKNYDKQFKVDWDFDILFSNGRVIIAIEYDKEDAKAFKQISKADLEKLLTSIISEIQTNLGTTTIPIEGIIKEDDAKQPTYTFMFKNGKLDIK</sequence>
<name>A0AA42DSE5_9FIRM</name>
<evidence type="ECO:0000313" key="2">
    <source>
        <dbReference type="EMBL" id="MDA3734216.1"/>
    </source>
</evidence>
<feature type="signal peptide" evidence="1">
    <location>
        <begin position="1"/>
        <end position="25"/>
    </location>
</feature>
<feature type="chain" id="PRO_5041385176" description="Beta-lactamase-inhibitor-like PepSY-like domain-containing protein" evidence="1">
    <location>
        <begin position="26"/>
        <end position="142"/>
    </location>
</feature>